<dbReference type="PANTHER" id="PTHR10543:SF89">
    <property type="entry name" value="CAROTENOID 9,10(9',10')-CLEAVAGE DIOXYGENASE 1"/>
    <property type="match status" value="1"/>
</dbReference>
<dbReference type="Pfam" id="PF03055">
    <property type="entry name" value="RPE65"/>
    <property type="match status" value="1"/>
</dbReference>
<evidence type="ECO:0000256" key="2">
    <source>
        <dbReference type="ARBA" id="ARBA00022723"/>
    </source>
</evidence>
<feature type="binding site" evidence="5">
    <location>
        <position position="198"/>
    </location>
    <ligand>
        <name>Fe cation</name>
        <dbReference type="ChEBI" id="CHEBI:24875"/>
        <note>catalytic</note>
    </ligand>
</feature>
<reference evidence="7" key="2">
    <citation type="submission" date="2023-06" db="EMBL/GenBank/DDBJ databases">
        <authorList>
            <consortium name="Lawrence Berkeley National Laboratory"/>
            <person name="Mondo S.J."/>
            <person name="Hensen N."/>
            <person name="Bonometti L."/>
            <person name="Westerberg I."/>
            <person name="Brannstrom I.O."/>
            <person name="Guillou S."/>
            <person name="Cros-Aarteil S."/>
            <person name="Calhoun S."/>
            <person name="Haridas S."/>
            <person name="Kuo A."/>
            <person name="Pangilinan J."/>
            <person name="Riley R."/>
            <person name="Labutti K."/>
            <person name="Andreopoulos B."/>
            <person name="Lipzen A."/>
            <person name="Chen C."/>
            <person name="Yanf M."/>
            <person name="Daum C."/>
            <person name="Ng V."/>
            <person name="Clum A."/>
            <person name="Steindorff A."/>
            <person name="Ohm R."/>
            <person name="Martin F."/>
            <person name="Silar P."/>
            <person name="Natvig D."/>
            <person name="Lalanne C."/>
            <person name="Gautier V."/>
            <person name="Ament-Velasquez S.L."/>
            <person name="Kruys A."/>
            <person name="Hutchinson M.I."/>
            <person name="Powell A.J."/>
            <person name="Barry K."/>
            <person name="Miller A.N."/>
            <person name="Grigoriev I.V."/>
            <person name="Debuchy R."/>
            <person name="Gladieux P."/>
            <person name="Thoren M.H."/>
            <person name="Johannesson H."/>
        </authorList>
    </citation>
    <scope>NUCLEOTIDE SEQUENCE</scope>
    <source>
        <strain evidence="7">CBS 626.80</strain>
    </source>
</reference>
<organism evidence="7 8">
    <name type="scientific">Pseudoneurospora amorphoporcata</name>
    <dbReference type="NCBI Taxonomy" id="241081"/>
    <lineage>
        <taxon>Eukaryota</taxon>
        <taxon>Fungi</taxon>
        <taxon>Dikarya</taxon>
        <taxon>Ascomycota</taxon>
        <taxon>Pezizomycotina</taxon>
        <taxon>Sordariomycetes</taxon>
        <taxon>Sordariomycetidae</taxon>
        <taxon>Sordariales</taxon>
        <taxon>Sordariaceae</taxon>
        <taxon>Pseudoneurospora</taxon>
    </lineage>
</organism>
<sequence length="242" mass="26632">MRKSSVDYTTTPSPSHHGVTVSSTSLPSLSLAHTMTQARYIYGCTTPSPSASYTGTLGKSVKIDALTKLDVTRLIARGTVPDNPSPPEPIKGCVDTRSVSGILAPLSCSSCEEEDPIKIFTFPPNHYAQEARFVSRHNGIAEDDGWLLTYVFDESQIDEESGECGQGAKSKLWVIDAKGMKEVVAMIRLPQRVPYGFHGTWFSEKEVLGQRGVERFRRLEEEGSEGAFWGMVRQYIGRLLLG</sequence>
<evidence type="ECO:0000256" key="6">
    <source>
        <dbReference type="SAM" id="MobiDB-lite"/>
    </source>
</evidence>
<dbReference type="EMBL" id="MU859291">
    <property type="protein sequence ID" value="KAK3948012.1"/>
    <property type="molecule type" value="Genomic_DNA"/>
</dbReference>
<evidence type="ECO:0000313" key="7">
    <source>
        <dbReference type="EMBL" id="KAK3948012.1"/>
    </source>
</evidence>
<feature type="region of interest" description="Disordered" evidence="6">
    <location>
        <begin position="1"/>
        <end position="24"/>
    </location>
</feature>
<dbReference type="GO" id="GO:0046872">
    <property type="term" value="F:metal ion binding"/>
    <property type="evidence" value="ECO:0007669"/>
    <property type="project" value="UniProtKB-KW"/>
</dbReference>
<comment type="caution">
    <text evidence="7">The sequence shown here is derived from an EMBL/GenBank/DDBJ whole genome shotgun (WGS) entry which is preliminary data.</text>
</comment>
<accession>A0AAN6NQJ4</accession>
<feature type="compositionally biased region" description="Polar residues" evidence="6">
    <location>
        <begin position="1"/>
        <end position="14"/>
    </location>
</feature>
<dbReference type="AlphaFoldDB" id="A0AAN6NQJ4"/>
<keyword evidence="8" id="KW-1185">Reference proteome</keyword>
<evidence type="ECO:0000256" key="3">
    <source>
        <dbReference type="ARBA" id="ARBA00023002"/>
    </source>
</evidence>
<dbReference type="GO" id="GO:0010436">
    <property type="term" value="F:carotenoid dioxygenase activity"/>
    <property type="evidence" value="ECO:0007669"/>
    <property type="project" value="TreeGrafter"/>
</dbReference>
<evidence type="ECO:0000256" key="1">
    <source>
        <dbReference type="ARBA" id="ARBA00006787"/>
    </source>
</evidence>
<comment type="similarity">
    <text evidence="1">Belongs to the carotenoid oxygenase family.</text>
</comment>
<gene>
    <name evidence="7" type="ORF">QBC32DRAFT_382468</name>
</gene>
<name>A0AAN6NQJ4_9PEZI</name>
<keyword evidence="4 5" id="KW-0408">Iron</keyword>
<evidence type="ECO:0000313" key="8">
    <source>
        <dbReference type="Proteomes" id="UP001303222"/>
    </source>
</evidence>
<reference evidence="7" key="1">
    <citation type="journal article" date="2023" name="Mol. Phylogenet. Evol.">
        <title>Genome-scale phylogeny and comparative genomics of the fungal order Sordariales.</title>
        <authorList>
            <person name="Hensen N."/>
            <person name="Bonometti L."/>
            <person name="Westerberg I."/>
            <person name="Brannstrom I.O."/>
            <person name="Guillou S."/>
            <person name="Cros-Aarteil S."/>
            <person name="Calhoun S."/>
            <person name="Haridas S."/>
            <person name="Kuo A."/>
            <person name="Mondo S."/>
            <person name="Pangilinan J."/>
            <person name="Riley R."/>
            <person name="LaButti K."/>
            <person name="Andreopoulos B."/>
            <person name="Lipzen A."/>
            <person name="Chen C."/>
            <person name="Yan M."/>
            <person name="Daum C."/>
            <person name="Ng V."/>
            <person name="Clum A."/>
            <person name="Steindorff A."/>
            <person name="Ohm R.A."/>
            <person name="Martin F."/>
            <person name="Silar P."/>
            <person name="Natvig D.O."/>
            <person name="Lalanne C."/>
            <person name="Gautier V."/>
            <person name="Ament-Velasquez S.L."/>
            <person name="Kruys A."/>
            <person name="Hutchinson M.I."/>
            <person name="Powell A.J."/>
            <person name="Barry K."/>
            <person name="Miller A.N."/>
            <person name="Grigoriev I.V."/>
            <person name="Debuchy R."/>
            <person name="Gladieux P."/>
            <person name="Hiltunen Thoren M."/>
            <person name="Johannesson H."/>
        </authorList>
    </citation>
    <scope>NUCLEOTIDE SEQUENCE</scope>
    <source>
        <strain evidence="7">CBS 626.80</strain>
    </source>
</reference>
<dbReference type="GO" id="GO:0016121">
    <property type="term" value="P:carotene catabolic process"/>
    <property type="evidence" value="ECO:0007669"/>
    <property type="project" value="TreeGrafter"/>
</dbReference>
<evidence type="ECO:0000256" key="5">
    <source>
        <dbReference type="PIRSR" id="PIRSR604294-1"/>
    </source>
</evidence>
<evidence type="ECO:0000256" key="4">
    <source>
        <dbReference type="ARBA" id="ARBA00023004"/>
    </source>
</evidence>
<proteinExistence type="inferred from homology"/>
<keyword evidence="2 5" id="KW-0479">Metal-binding</keyword>
<comment type="cofactor">
    <cofactor evidence="5">
        <name>Fe(2+)</name>
        <dbReference type="ChEBI" id="CHEBI:29033"/>
    </cofactor>
    <text evidence="5">Binds 1 Fe(2+) ion per subunit.</text>
</comment>
<keyword evidence="3" id="KW-0560">Oxidoreductase</keyword>
<dbReference type="PANTHER" id="PTHR10543">
    <property type="entry name" value="BETA-CAROTENE DIOXYGENASE"/>
    <property type="match status" value="1"/>
</dbReference>
<protein>
    <submittedName>
        <fullName evidence="7">Retinal pigment epithelial membrane protein-domain-containing protein</fullName>
    </submittedName>
</protein>
<dbReference type="Proteomes" id="UP001303222">
    <property type="component" value="Unassembled WGS sequence"/>
</dbReference>
<dbReference type="InterPro" id="IPR004294">
    <property type="entry name" value="Carotenoid_Oase"/>
</dbReference>